<dbReference type="EMBL" id="NMUH01000528">
    <property type="protein sequence ID" value="MQL80814.1"/>
    <property type="molecule type" value="Genomic_DNA"/>
</dbReference>
<protein>
    <recommendedName>
        <fullName evidence="2">Ty3 transposon capsid-like protein domain-containing protein</fullName>
    </recommendedName>
</protein>
<feature type="region of interest" description="Disordered" evidence="1">
    <location>
        <begin position="799"/>
        <end position="825"/>
    </location>
</feature>
<dbReference type="InterPro" id="IPR045358">
    <property type="entry name" value="Ty3_capsid"/>
</dbReference>
<dbReference type="Proteomes" id="UP000652761">
    <property type="component" value="Unassembled WGS sequence"/>
</dbReference>
<feature type="compositionally biased region" description="Polar residues" evidence="1">
    <location>
        <begin position="1119"/>
        <end position="1144"/>
    </location>
</feature>
<accession>A0A843UFQ5</accession>
<evidence type="ECO:0000259" key="2">
    <source>
        <dbReference type="Pfam" id="PF19259"/>
    </source>
</evidence>
<proteinExistence type="predicted"/>
<reference evidence="3" key="1">
    <citation type="submission" date="2017-07" db="EMBL/GenBank/DDBJ databases">
        <title>Taro Niue Genome Assembly and Annotation.</title>
        <authorList>
            <person name="Atibalentja N."/>
            <person name="Keating K."/>
            <person name="Fields C.J."/>
        </authorList>
    </citation>
    <scope>NUCLEOTIDE SEQUENCE</scope>
    <source>
        <strain evidence="3">Niue_2</strain>
        <tissue evidence="3">Leaf</tissue>
    </source>
</reference>
<sequence>MRRGSLSRSGCQRLKALVGAPSLSLSPSSLLPLPSTVLRLPLSPLCVSGEEEGRAWCRGVVDLAWSKEEMANRPEGPHWGSFFVKGRDCLNPSRSGWIGSPSGFIDSVYCFPHAPLLLVVVLYLVGGPGLRIPSVCLSVDVAMADIRRGIGSVGCDLIAARLAIAIRALSQRVSWSRQGLLSRHFARLRQGCRGALPHRDGVATALGVAIVSVLPRYSALEGLSRSELVFVAWDPCPCEPLRERSGLRACSSWQPIGQTLELRGKRGLDNGTESFVELSCLGLGRRGRLEFFLAQTRQSLVSLPRSTLVPEPRREVRQAGARLASRACGLRVPLLAASGGGLVVVVVTTLPHDVSKPVLLVVSASVFTRFRSGVVLLMGPRPCGGLRQPFLWWDVILTCLLHGLDGCAERCFRCVPDSVGFCGSRGSFLFSEFLLLWPVRDCCCCVACVVSVVARCVRAMVAQLAVDSLVVVFPVWRTLAGKSRRGAPGHLRRISVRVYSVCRVASLIECCDTCLWLLSAWCWLVVSSGEVLPKSFSVGSGGSEDCFVLVYVVVVLPQGLRCTVALAGAFWWIFPRTVHWQFWWRFSQGQLVLLLLAAVFSLEVCRLVGLRSDEVLPGQLLALLVEVTGIKSSSSASRREKEGESTAHSLAFLRVENPHRDLCKSPYPVDSITVDRAGCTAPLRSDRYLSMAENDDMGYENMYDEMYDPSQQLPQFQNRAHADPSSLRVNAMDIQAPHVSPRRDAGNTSSPVNLSQILDILQSLQASELQEVQAALKGKIVADLVHALHPNASVQIQSACDPTARASPAPSRAHSTIQSRPHNFVGRHPYIQPSFDAVRPVYQPQIPAQGPAPAGVPSMHYPVQADVLYHHLPSGAPPKPSTNQLAQVLLEKVSKLEQEIKMVSAPKDSFELALPSMPVFHLPPSEMPVYRRYNGTGNPFVHIKEFMYESSFWKDDNHALAFLFRRSLEGPALEWFYSLEPVDVENFETVQRKFLQRYKDRVGPVLSITDLTAEKMRADEDFTHYADRWRTLVERLSDPLSEAEQVKMITVNVAPQFRHILAMNKLTTMEELYERARYIQTQLKDSPIMAMFEPKARTLKKSVGTPAGGPTTEGDIHNEQVSAMGNPSPSTYRPNTNTRAPQPQ</sequence>
<feature type="compositionally biased region" description="Low complexity" evidence="1">
    <location>
        <begin position="804"/>
        <end position="813"/>
    </location>
</feature>
<evidence type="ECO:0000256" key="1">
    <source>
        <dbReference type="SAM" id="MobiDB-lite"/>
    </source>
</evidence>
<dbReference type="Pfam" id="PF19259">
    <property type="entry name" value="Ty3_capsid"/>
    <property type="match status" value="1"/>
</dbReference>
<organism evidence="3 4">
    <name type="scientific">Colocasia esculenta</name>
    <name type="common">Wild taro</name>
    <name type="synonym">Arum esculentum</name>
    <dbReference type="NCBI Taxonomy" id="4460"/>
    <lineage>
        <taxon>Eukaryota</taxon>
        <taxon>Viridiplantae</taxon>
        <taxon>Streptophyta</taxon>
        <taxon>Embryophyta</taxon>
        <taxon>Tracheophyta</taxon>
        <taxon>Spermatophyta</taxon>
        <taxon>Magnoliopsida</taxon>
        <taxon>Liliopsida</taxon>
        <taxon>Araceae</taxon>
        <taxon>Aroideae</taxon>
        <taxon>Colocasieae</taxon>
        <taxon>Colocasia</taxon>
    </lineage>
</organism>
<dbReference type="AlphaFoldDB" id="A0A843UFQ5"/>
<evidence type="ECO:0000313" key="3">
    <source>
        <dbReference type="EMBL" id="MQL80814.1"/>
    </source>
</evidence>
<comment type="caution">
    <text evidence="3">The sequence shown here is derived from an EMBL/GenBank/DDBJ whole genome shotgun (WGS) entry which is preliminary data.</text>
</comment>
<dbReference type="OrthoDB" id="1740536at2759"/>
<evidence type="ECO:0000313" key="4">
    <source>
        <dbReference type="Proteomes" id="UP000652761"/>
    </source>
</evidence>
<gene>
    <name evidence="3" type="ORF">Taro_013266</name>
</gene>
<name>A0A843UFQ5_COLES</name>
<feature type="domain" description="Ty3 transposon capsid-like protein" evidence="2">
    <location>
        <begin position="942"/>
        <end position="1077"/>
    </location>
</feature>
<feature type="region of interest" description="Disordered" evidence="1">
    <location>
        <begin position="1100"/>
        <end position="1144"/>
    </location>
</feature>
<keyword evidence="4" id="KW-1185">Reference proteome</keyword>